<dbReference type="AlphaFoldDB" id="A0A419IBU7"/>
<keyword evidence="2" id="KW-1185">Reference proteome</keyword>
<name>A0A419IBU7_9PSEU</name>
<reference evidence="1 2" key="1">
    <citation type="submission" date="2018-09" db="EMBL/GenBank/DDBJ databases">
        <title>YIM PH 21725 draft genome.</title>
        <authorList>
            <person name="Miao C."/>
        </authorList>
    </citation>
    <scope>NUCLEOTIDE SEQUENCE [LARGE SCALE GENOMIC DNA]</scope>
    <source>
        <strain evidence="2">YIM PH21725</strain>
    </source>
</reference>
<comment type="caution">
    <text evidence="1">The sequence shown here is derived from an EMBL/GenBank/DDBJ whole genome shotgun (WGS) entry which is preliminary data.</text>
</comment>
<dbReference type="EMBL" id="QZFV01000004">
    <property type="protein sequence ID" value="RJQ92753.1"/>
    <property type="molecule type" value="Genomic_DNA"/>
</dbReference>
<evidence type="ECO:0000313" key="2">
    <source>
        <dbReference type="Proteomes" id="UP000285112"/>
    </source>
</evidence>
<accession>A0A419IBU7</accession>
<organism evidence="1 2">
    <name type="scientific">Amycolatopsis panacis</name>
    <dbReference type="NCBI Taxonomy" id="2340917"/>
    <lineage>
        <taxon>Bacteria</taxon>
        <taxon>Bacillati</taxon>
        <taxon>Actinomycetota</taxon>
        <taxon>Actinomycetes</taxon>
        <taxon>Pseudonocardiales</taxon>
        <taxon>Pseudonocardiaceae</taxon>
        <taxon>Amycolatopsis</taxon>
    </lineage>
</organism>
<dbReference type="OrthoDB" id="3630047at2"/>
<evidence type="ECO:0000313" key="1">
    <source>
        <dbReference type="EMBL" id="RJQ92753.1"/>
    </source>
</evidence>
<proteinExistence type="predicted"/>
<dbReference type="Proteomes" id="UP000285112">
    <property type="component" value="Unassembled WGS sequence"/>
</dbReference>
<protein>
    <submittedName>
        <fullName evidence="1">Uncharacterized protein</fullName>
    </submittedName>
</protein>
<gene>
    <name evidence="1" type="ORF">D5S19_00200</name>
</gene>
<dbReference type="RefSeq" id="WP_120021300.1">
    <property type="nucleotide sequence ID" value="NZ_QZFV01000004.1"/>
</dbReference>
<sequence length="200" mass="21505">MTREFTFTVPDGFVELPVEDIEVGGAEKHELDGRVASAFGLAADDPNAAMLANTYALYGETMGAQGIGYAAIAIYRSPDVPDRPIMPVLDSSCIPSEHDSVDVAIEGLLDVHASVEGRTARTLNLPAGKAVVTIQEEKTILRNEEDSVEVPVLQRQVAAWIPDPRGTSVAMVAVCSNNWQDWEHVAVLALDIFDTVSWAG</sequence>